<feature type="non-terminal residue" evidence="1">
    <location>
        <position position="1"/>
    </location>
</feature>
<protein>
    <submittedName>
        <fullName evidence="1">Uncharacterized protein</fullName>
    </submittedName>
</protein>
<evidence type="ECO:0000313" key="1">
    <source>
        <dbReference type="EMBL" id="MCI81015.1"/>
    </source>
</evidence>
<proteinExistence type="predicted"/>
<keyword evidence="2" id="KW-1185">Reference proteome</keyword>
<comment type="caution">
    <text evidence="1">The sequence shown here is derived from an EMBL/GenBank/DDBJ whole genome shotgun (WGS) entry which is preliminary data.</text>
</comment>
<dbReference type="Proteomes" id="UP000265520">
    <property type="component" value="Unassembled WGS sequence"/>
</dbReference>
<reference evidence="1 2" key="1">
    <citation type="journal article" date="2018" name="Front. Plant Sci.">
        <title>Red Clover (Trifolium pratense) and Zigzag Clover (T. medium) - A Picture of Genomic Similarities and Differences.</title>
        <authorList>
            <person name="Dluhosova J."/>
            <person name="Istvanek J."/>
            <person name="Nedelnik J."/>
            <person name="Repkova J."/>
        </authorList>
    </citation>
    <scope>NUCLEOTIDE SEQUENCE [LARGE SCALE GENOMIC DNA]</scope>
    <source>
        <strain evidence="2">cv. 10/8</strain>
        <tissue evidence="1">Leaf</tissue>
    </source>
</reference>
<sequence>LDCFCHKLPPLEPACRHLATRHAE</sequence>
<evidence type="ECO:0000313" key="2">
    <source>
        <dbReference type="Proteomes" id="UP000265520"/>
    </source>
</evidence>
<accession>A0A392V230</accession>
<dbReference type="AlphaFoldDB" id="A0A392V230"/>
<dbReference type="EMBL" id="LXQA011008693">
    <property type="protein sequence ID" value="MCI81015.1"/>
    <property type="molecule type" value="Genomic_DNA"/>
</dbReference>
<name>A0A392V230_9FABA</name>
<organism evidence="1 2">
    <name type="scientific">Trifolium medium</name>
    <dbReference type="NCBI Taxonomy" id="97028"/>
    <lineage>
        <taxon>Eukaryota</taxon>
        <taxon>Viridiplantae</taxon>
        <taxon>Streptophyta</taxon>
        <taxon>Embryophyta</taxon>
        <taxon>Tracheophyta</taxon>
        <taxon>Spermatophyta</taxon>
        <taxon>Magnoliopsida</taxon>
        <taxon>eudicotyledons</taxon>
        <taxon>Gunneridae</taxon>
        <taxon>Pentapetalae</taxon>
        <taxon>rosids</taxon>
        <taxon>fabids</taxon>
        <taxon>Fabales</taxon>
        <taxon>Fabaceae</taxon>
        <taxon>Papilionoideae</taxon>
        <taxon>50 kb inversion clade</taxon>
        <taxon>NPAAA clade</taxon>
        <taxon>Hologalegina</taxon>
        <taxon>IRL clade</taxon>
        <taxon>Trifolieae</taxon>
        <taxon>Trifolium</taxon>
    </lineage>
</organism>